<dbReference type="SFLD" id="SFLDS00029">
    <property type="entry name" value="Radical_SAM"/>
    <property type="match status" value="1"/>
</dbReference>
<evidence type="ECO:0000256" key="7">
    <source>
        <dbReference type="ARBA" id="ARBA00023014"/>
    </source>
</evidence>
<dbReference type="SFLD" id="SFLDG01123">
    <property type="entry name" value="methyltransferase_(Class_B)"/>
    <property type="match status" value="1"/>
</dbReference>
<evidence type="ECO:0000256" key="4">
    <source>
        <dbReference type="ARBA" id="ARBA00022691"/>
    </source>
</evidence>
<dbReference type="Gene3D" id="3.80.30.20">
    <property type="entry name" value="tm_1862 like domain"/>
    <property type="match status" value="1"/>
</dbReference>
<dbReference type="SUPFAM" id="SSF102114">
    <property type="entry name" value="Radical SAM enzymes"/>
    <property type="match status" value="1"/>
</dbReference>
<evidence type="ECO:0000256" key="1">
    <source>
        <dbReference type="ARBA" id="ARBA00001966"/>
    </source>
</evidence>
<keyword evidence="11" id="KW-1185">Reference proteome</keyword>
<accession>A0ABS8HTM1</accession>
<evidence type="ECO:0000256" key="6">
    <source>
        <dbReference type="ARBA" id="ARBA00023004"/>
    </source>
</evidence>
<evidence type="ECO:0000313" key="11">
    <source>
        <dbReference type="Proteomes" id="UP001165492"/>
    </source>
</evidence>
<comment type="caution">
    <text evidence="10">The sequence shown here is derived from an EMBL/GenBank/DDBJ whole genome shotgun (WGS) entry which is preliminary data.</text>
</comment>
<gene>
    <name evidence="10" type="ORF">LMF89_14305</name>
</gene>
<evidence type="ECO:0000256" key="3">
    <source>
        <dbReference type="ARBA" id="ARBA00022679"/>
    </source>
</evidence>
<dbReference type="SMART" id="SM00729">
    <property type="entry name" value="Elp3"/>
    <property type="match status" value="1"/>
</dbReference>
<dbReference type="InterPro" id="IPR034466">
    <property type="entry name" value="Methyltransferase_Class_B"/>
</dbReference>
<dbReference type="PANTHER" id="PTHR43409">
    <property type="entry name" value="ANAEROBIC MAGNESIUM-PROTOPORPHYRIN IX MONOMETHYL ESTER CYCLASE-RELATED"/>
    <property type="match status" value="1"/>
</dbReference>
<dbReference type="InterPro" id="IPR051198">
    <property type="entry name" value="BchE-like"/>
</dbReference>
<dbReference type="PROSITE" id="PS51918">
    <property type="entry name" value="RADICAL_SAM"/>
    <property type="match status" value="1"/>
</dbReference>
<keyword evidence="2" id="KW-0489">Methyltransferase</keyword>
<feature type="domain" description="Radical SAM core" evidence="9">
    <location>
        <begin position="172"/>
        <end position="393"/>
    </location>
</feature>
<dbReference type="InterPro" id="IPR007197">
    <property type="entry name" value="rSAM"/>
</dbReference>
<evidence type="ECO:0000256" key="5">
    <source>
        <dbReference type="ARBA" id="ARBA00022723"/>
    </source>
</evidence>
<dbReference type="EMBL" id="JAJHJB010000019">
    <property type="protein sequence ID" value="MCC5466520.1"/>
    <property type="molecule type" value="Genomic_DNA"/>
</dbReference>
<keyword evidence="7" id="KW-0411">Iron-sulfur</keyword>
<name>A0ABS8HTM1_9FIRM</name>
<evidence type="ECO:0000256" key="2">
    <source>
        <dbReference type="ARBA" id="ARBA00022603"/>
    </source>
</evidence>
<dbReference type="PANTHER" id="PTHR43409:SF7">
    <property type="entry name" value="BLL1977 PROTEIN"/>
    <property type="match status" value="1"/>
</dbReference>
<proteinExistence type="predicted"/>
<dbReference type="InterPro" id="IPR023404">
    <property type="entry name" value="rSAM_horseshoe"/>
</dbReference>
<comment type="cofactor">
    <cofactor evidence="1">
        <name>[4Fe-4S] cluster</name>
        <dbReference type="ChEBI" id="CHEBI:49883"/>
    </cofactor>
</comment>
<feature type="domain" description="B12-binding" evidence="8">
    <location>
        <begin position="2"/>
        <end position="147"/>
    </location>
</feature>
<dbReference type="SFLD" id="SFLDG01082">
    <property type="entry name" value="B12-binding_domain_containing"/>
    <property type="match status" value="1"/>
</dbReference>
<keyword evidence="5" id="KW-0479">Metal-binding</keyword>
<dbReference type="Proteomes" id="UP001165492">
    <property type="component" value="Unassembled WGS sequence"/>
</dbReference>
<keyword evidence="6" id="KW-0408">Iron</keyword>
<dbReference type="Pfam" id="PF02310">
    <property type="entry name" value="B12-binding"/>
    <property type="match status" value="1"/>
</dbReference>
<organism evidence="10 11">
    <name type="scientific">Pelosinus baikalensis</name>
    <dbReference type="NCBI Taxonomy" id="2892015"/>
    <lineage>
        <taxon>Bacteria</taxon>
        <taxon>Bacillati</taxon>
        <taxon>Bacillota</taxon>
        <taxon>Negativicutes</taxon>
        <taxon>Selenomonadales</taxon>
        <taxon>Sporomusaceae</taxon>
        <taxon>Pelosinus</taxon>
    </lineage>
</organism>
<dbReference type="Pfam" id="PF04055">
    <property type="entry name" value="Radical_SAM"/>
    <property type="match status" value="1"/>
</dbReference>
<dbReference type="CDD" id="cd01335">
    <property type="entry name" value="Radical_SAM"/>
    <property type="match status" value="1"/>
</dbReference>
<dbReference type="Gene3D" id="3.40.50.280">
    <property type="entry name" value="Cobalamin-binding domain"/>
    <property type="match status" value="1"/>
</dbReference>
<keyword evidence="3" id="KW-0808">Transferase</keyword>
<protein>
    <submittedName>
        <fullName evidence="10">B12-binding domain-containing radical SAM protein</fullName>
    </submittedName>
</protein>
<dbReference type="InterPro" id="IPR006158">
    <property type="entry name" value="Cobalamin-bd"/>
</dbReference>
<dbReference type="RefSeq" id="WP_229535663.1">
    <property type="nucleotide sequence ID" value="NZ_JAJHJB010000019.1"/>
</dbReference>
<sequence>MMKKVALVTPKGNTFGKNEKMSSFLAGLESMESFRFLWTGPNLGLITIASLLPSEWECHYIDENYRSINYNEKFDIVFISAMTQQIMNAYEISKSFRANGALTIIGGIHATLMPEEALKYVDVVLSGEGEVLVPEFLNDYNNKNVKRVYCETSPGSYSFENTLLPRFDLLEGYNYPLITLQTTRGCPHDCFFCSASKIFGSKYRRKDNSSIIRELKVINEKFPNALILFADDNVFVLRKQSKDLLRQMRDMNLRWIAQTDISIAEDDELLKLMVQAGCQWVVIGFESVSYKSLYDLDKRNWKLKQLPKYEQSIEKIQSYGIGVYGTFIVGLDEDGSDIFESTANFIKKNMLYGSNITVPTPLPGTRLREQLDSEGRILDRDWSYHTFWDINIKPKQMNCEELEEGLLNIYRTISSDSHVTERLAYLKQMAKRKKAILKEGVSQ</sequence>
<keyword evidence="4" id="KW-0949">S-adenosyl-L-methionine</keyword>
<evidence type="ECO:0000313" key="10">
    <source>
        <dbReference type="EMBL" id="MCC5466520.1"/>
    </source>
</evidence>
<evidence type="ECO:0000259" key="9">
    <source>
        <dbReference type="PROSITE" id="PS51918"/>
    </source>
</evidence>
<dbReference type="CDD" id="cd02068">
    <property type="entry name" value="radical_SAM_B12_BD"/>
    <property type="match status" value="1"/>
</dbReference>
<dbReference type="PROSITE" id="PS51332">
    <property type="entry name" value="B12_BINDING"/>
    <property type="match status" value="1"/>
</dbReference>
<reference evidence="10" key="1">
    <citation type="submission" date="2021-11" db="EMBL/GenBank/DDBJ databases">
        <title>Description of a new species Pelosinus isolated from the bottom sediments of Lake Baikal.</title>
        <authorList>
            <person name="Zakharyuk A."/>
        </authorList>
    </citation>
    <scope>NUCLEOTIDE SEQUENCE</scope>
    <source>
        <strain evidence="10">Bkl1</strain>
    </source>
</reference>
<evidence type="ECO:0000259" key="8">
    <source>
        <dbReference type="PROSITE" id="PS51332"/>
    </source>
</evidence>
<dbReference type="InterPro" id="IPR006638">
    <property type="entry name" value="Elp3/MiaA/NifB-like_rSAM"/>
</dbReference>
<dbReference type="InterPro" id="IPR058240">
    <property type="entry name" value="rSAM_sf"/>
</dbReference>